<protein>
    <submittedName>
        <fullName evidence="1">Uncharacterized protein</fullName>
    </submittedName>
</protein>
<evidence type="ECO:0000313" key="2">
    <source>
        <dbReference type="Proteomes" id="UP000826012"/>
    </source>
</evidence>
<proteinExistence type="predicted"/>
<reference evidence="1 2" key="1">
    <citation type="submission" date="2021-07" db="EMBL/GenBank/DDBJ databases">
        <title>Complete genome sequence of nontuberculous Mycobacterium sp. TY59.</title>
        <authorList>
            <person name="Fukushima K."/>
        </authorList>
    </citation>
    <scope>NUCLEOTIDE SEQUENCE [LARGE SCALE GENOMIC DNA]</scope>
    <source>
        <strain evidence="1 2">TY59</strain>
    </source>
</reference>
<accession>A0ABM7SVL1</accession>
<name>A0ABM7SVL1_9MYCO</name>
<keyword evidence="2" id="KW-1185">Reference proteome</keyword>
<dbReference type="Proteomes" id="UP000826012">
    <property type="component" value="Chromosome"/>
</dbReference>
<gene>
    <name evidence="1" type="ORF">MTY59_42530</name>
</gene>
<dbReference type="EMBL" id="AP024828">
    <property type="protein sequence ID" value="BCZ24398.1"/>
    <property type="molecule type" value="Genomic_DNA"/>
</dbReference>
<organism evidence="1 2">
    <name type="scientific">Mycobacterium senriense</name>
    <dbReference type="NCBI Taxonomy" id="2775496"/>
    <lineage>
        <taxon>Bacteria</taxon>
        <taxon>Bacillati</taxon>
        <taxon>Actinomycetota</taxon>
        <taxon>Actinomycetes</taxon>
        <taxon>Mycobacteriales</taxon>
        <taxon>Mycobacteriaceae</taxon>
        <taxon>Mycobacterium</taxon>
        <taxon>Mycobacterium avium complex (MAC)</taxon>
    </lineage>
</organism>
<evidence type="ECO:0000313" key="1">
    <source>
        <dbReference type="EMBL" id="BCZ24398.1"/>
    </source>
</evidence>
<sequence>MLWRSQEIQAPVYPLLTSSRLIYLVEAIKRFVYFTVLRYFTVRVKYGAQMKYNFAVLSSDRAVNALRAVYRGAVRGRPAKDRRRDTIVTLDDVEFRVRWLPVGWPQQVADAVQDDLRPDILVAPSMSPGARKAARDAGMGWVDESGAAFLHYRDPSTRTTIRIETEGIPPVPLDSRVGWRPATLAVCEALLAEVALPTVSSVVEVTGISTGSAAEALKFLEKDGHLARTEARGPGSARQILDRNELLDAYAVAAERLRSPIALRVGVLWRHPVADAIDFGQIMTKNRISWAATGALSARVMAPVQTEVSPMEIYLPGRAPSDLRRAAYAAGLREMDGGRLLLRPFPTPAGDKLTVEDVHGFRSVLWPRVYADLRTTGVRGEDAAEHLRQEMTK</sequence>